<gene>
    <name evidence="1" type="ORF">PtrM4_004550</name>
</gene>
<comment type="caution">
    <text evidence="1">The sequence shown here is derived from an EMBL/GenBank/DDBJ whole genome shotgun (WGS) entry which is preliminary data.</text>
</comment>
<protein>
    <submittedName>
        <fullName evidence="1">Uncharacterized protein</fullName>
    </submittedName>
</protein>
<dbReference type="EMBL" id="NQIK02000001">
    <property type="protein sequence ID" value="KAF7576215.1"/>
    <property type="molecule type" value="Genomic_DNA"/>
</dbReference>
<name>A0A5M9LLI1_9PLEO</name>
<dbReference type="AlphaFoldDB" id="A0A5M9LLI1"/>
<accession>A0A5M9LLI1</accession>
<organism evidence="1 2">
    <name type="scientific">Pyrenophora tritici-repentis</name>
    <dbReference type="NCBI Taxonomy" id="45151"/>
    <lineage>
        <taxon>Eukaryota</taxon>
        <taxon>Fungi</taxon>
        <taxon>Dikarya</taxon>
        <taxon>Ascomycota</taxon>
        <taxon>Pezizomycotina</taxon>
        <taxon>Dothideomycetes</taxon>
        <taxon>Pleosporomycetidae</taxon>
        <taxon>Pleosporales</taxon>
        <taxon>Pleosporineae</taxon>
        <taxon>Pleosporaceae</taxon>
        <taxon>Pyrenophora</taxon>
    </lineage>
</organism>
<evidence type="ECO:0000313" key="2">
    <source>
        <dbReference type="Proteomes" id="UP000245464"/>
    </source>
</evidence>
<proteinExistence type="predicted"/>
<reference evidence="1" key="1">
    <citation type="journal article" date="2018" name="BMC Genomics">
        <title>Comparative genomics of the wheat fungal pathogen Pyrenophora tritici-repentis reveals chromosomal variations and genome plasticity.</title>
        <authorList>
            <person name="Moolhuijzen P."/>
            <person name="See P.T."/>
            <person name="Hane J.K."/>
            <person name="Shi G."/>
            <person name="Liu Z."/>
            <person name="Oliver R.P."/>
            <person name="Moffat C.S."/>
        </authorList>
    </citation>
    <scope>NUCLEOTIDE SEQUENCE [LARGE SCALE GENOMIC DNA]</scope>
    <source>
        <strain evidence="1">M4</strain>
    </source>
</reference>
<dbReference type="Proteomes" id="UP000245464">
    <property type="component" value="Chromosome 1"/>
</dbReference>
<dbReference type="RefSeq" id="XP_065964934.1">
    <property type="nucleotide sequence ID" value="XM_066102732.1"/>
</dbReference>
<sequence length="34" mass="3473">MKTSIMLAVFVTAAMAVDIPVGRVPIPGCLKDGA</sequence>
<dbReference type="KEGG" id="ptrr:90953878"/>
<dbReference type="GeneID" id="90953878"/>
<evidence type="ECO:0000313" key="1">
    <source>
        <dbReference type="EMBL" id="KAF7576215.1"/>
    </source>
</evidence>